<dbReference type="InterPro" id="IPR036093">
    <property type="entry name" value="NAC_dom_sf"/>
</dbReference>
<evidence type="ECO:0000313" key="8">
    <source>
        <dbReference type="Proteomes" id="UP001457282"/>
    </source>
</evidence>
<dbReference type="Proteomes" id="UP001457282">
    <property type="component" value="Unassembled WGS sequence"/>
</dbReference>
<dbReference type="Gene3D" id="2.170.150.80">
    <property type="entry name" value="NAC domain"/>
    <property type="match status" value="1"/>
</dbReference>
<evidence type="ECO:0000256" key="1">
    <source>
        <dbReference type="ARBA" id="ARBA00004123"/>
    </source>
</evidence>
<evidence type="ECO:0000259" key="6">
    <source>
        <dbReference type="PROSITE" id="PS51005"/>
    </source>
</evidence>
<dbReference type="GO" id="GO:0003677">
    <property type="term" value="F:DNA binding"/>
    <property type="evidence" value="ECO:0007669"/>
    <property type="project" value="UniProtKB-KW"/>
</dbReference>
<reference evidence="7 8" key="1">
    <citation type="journal article" date="2023" name="G3 (Bethesda)">
        <title>A chromosome-length genome assembly and annotation of blackberry (Rubus argutus, cv. 'Hillquist').</title>
        <authorList>
            <person name="Bruna T."/>
            <person name="Aryal R."/>
            <person name="Dudchenko O."/>
            <person name="Sargent D.J."/>
            <person name="Mead D."/>
            <person name="Buti M."/>
            <person name="Cavallini A."/>
            <person name="Hytonen T."/>
            <person name="Andres J."/>
            <person name="Pham M."/>
            <person name="Weisz D."/>
            <person name="Mascagni F."/>
            <person name="Usai G."/>
            <person name="Natali L."/>
            <person name="Bassil N."/>
            <person name="Fernandez G.E."/>
            <person name="Lomsadze A."/>
            <person name="Armour M."/>
            <person name="Olukolu B."/>
            <person name="Poorten T."/>
            <person name="Britton C."/>
            <person name="Davik J."/>
            <person name="Ashrafi H."/>
            <person name="Aiden E.L."/>
            <person name="Borodovsky M."/>
            <person name="Worthington M."/>
        </authorList>
    </citation>
    <scope>NUCLEOTIDE SEQUENCE [LARGE SCALE GENOMIC DNA]</scope>
    <source>
        <strain evidence="7">PI 553951</strain>
    </source>
</reference>
<dbReference type="GO" id="GO:0005634">
    <property type="term" value="C:nucleus"/>
    <property type="evidence" value="ECO:0007669"/>
    <property type="project" value="UniProtKB-SubCell"/>
</dbReference>
<name>A0AAW1XW81_RUBAR</name>
<evidence type="ECO:0000256" key="2">
    <source>
        <dbReference type="ARBA" id="ARBA00023015"/>
    </source>
</evidence>
<keyword evidence="4" id="KW-0804">Transcription</keyword>
<dbReference type="Pfam" id="PF02365">
    <property type="entry name" value="NAM"/>
    <property type="match status" value="1"/>
</dbReference>
<evidence type="ECO:0000256" key="4">
    <source>
        <dbReference type="ARBA" id="ARBA00023163"/>
    </source>
</evidence>
<dbReference type="SUPFAM" id="SSF101941">
    <property type="entry name" value="NAC domain"/>
    <property type="match status" value="1"/>
</dbReference>
<dbReference type="EMBL" id="JBEDUW010000003">
    <property type="protein sequence ID" value="KAK9940170.1"/>
    <property type="molecule type" value="Genomic_DNA"/>
</dbReference>
<dbReference type="PROSITE" id="PS51005">
    <property type="entry name" value="NAC"/>
    <property type="match status" value="1"/>
</dbReference>
<comment type="caution">
    <text evidence="7">The sequence shown here is derived from an EMBL/GenBank/DDBJ whole genome shotgun (WGS) entry which is preliminary data.</text>
</comment>
<protein>
    <recommendedName>
        <fullName evidence="6">NAC domain-containing protein</fullName>
    </recommendedName>
</protein>
<dbReference type="PANTHER" id="PTHR31719:SF157">
    <property type="entry name" value="NAC TRANSCRIPTION FACTOR-LIKE PROTEIN"/>
    <property type="match status" value="1"/>
</dbReference>
<evidence type="ECO:0000256" key="5">
    <source>
        <dbReference type="ARBA" id="ARBA00023242"/>
    </source>
</evidence>
<dbReference type="AlphaFoldDB" id="A0AAW1XW81"/>
<feature type="domain" description="NAC" evidence="6">
    <location>
        <begin position="15"/>
        <end position="170"/>
    </location>
</feature>
<accession>A0AAW1XW81</accession>
<evidence type="ECO:0000256" key="3">
    <source>
        <dbReference type="ARBA" id="ARBA00023125"/>
    </source>
</evidence>
<keyword evidence="8" id="KW-1185">Reference proteome</keyword>
<comment type="subcellular location">
    <subcellularLocation>
        <location evidence="1">Nucleus</location>
    </subcellularLocation>
</comment>
<organism evidence="7 8">
    <name type="scientific">Rubus argutus</name>
    <name type="common">Southern blackberry</name>
    <dbReference type="NCBI Taxonomy" id="59490"/>
    <lineage>
        <taxon>Eukaryota</taxon>
        <taxon>Viridiplantae</taxon>
        <taxon>Streptophyta</taxon>
        <taxon>Embryophyta</taxon>
        <taxon>Tracheophyta</taxon>
        <taxon>Spermatophyta</taxon>
        <taxon>Magnoliopsida</taxon>
        <taxon>eudicotyledons</taxon>
        <taxon>Gunneridae</taxon>
        <taxon>Pentapetalae</taxon>
        <taxon>rosids</taxon>
        <taxon>fabids</taxon>
        <taxon>Rosales</taxon>
        <taxon>Rosaceae</taxon>
        <taxon>Rosoideae</taxon>
        <taxon>Rosoideae incertae sedis</taxon>
        <taxon>Rubus</taxon>
    </lineage>
</organism>
<proteinExistence type="predicted"/>
<dbReference type="FunFam" id="2.170.150.80:FF:000008">
    <property type="entry name" value="NAC domain-containing protein 72-like"/>
    <property type="match status" value="1"/>
</dbReference>
<gene>
    <name evidence="7" type="ORF">M0R45_016843</name>
</gene>
<dbReference type="GO" id="GO:0006355">
    <property type="term" value="P:regulation of DNA-templated transcription"/>
    <property type="evidence" value="ECO:0007669"/>
    <property type="project" value="InterPro"/>
</dbReference>
<keyword evidence="2" id="KW-0805">Transcription regulation</keyword>
<dbReference type="PANTHER" id="PTHR31719">
    <property type="entry name" value="NAC TRANSCRIPTION FACTOR 56"/>
    <property type="match status" value="1"/>
</dbReference>
<sequence length="346" mass="39184">MEIDSSFSASPNFQLPPGFRFHPSDEELIVHYLKKKVTSQPLPAHLITEIDLYKYNPWELPKKSLFGKDEWYFFSPRDRKYPNGERPNRAAASGYWKAAGSDKPILTSCGISKRIGVKKALVFYTGRAPKGVKSEWIMNEYRLLDSSTKPSRSKGSMRLDDWVLCRVQQKGNTSKSTCNSHDSSNPEFWNCLPKVEQTQPAYAYPNTDIIKDFLYKDCRLLASIVAGQAPPISSVSFQGTNDGYEVGTNKVNSTISFSSLGIISDTLQRKSIEEITKENPFRIDNNLDSKNNDEDILPSKQLEGNYINCYNPNHSQNDILKANATDTTNFEELNEMAILGRYFAEI</sequence>
<dbReference type="InterPro" id="IPR003441">
    <property type="entry name" value="NAC-dom"/>
</dbReference>
<keyword evidence="5" id="KW-0539">Nucleus</keyword>
<evidence type="ECO:0000313" key="7">
    <source>
        <dbReference type="EMBL" id="KAK9940170.1"/>
    </source>
</evidence>
<keyword evidence="3" id="KW-0238">DNA-binding</keyword>